<evidence type="ECO:0000256" key="10">
    <source>
        <dbReference type="ARBA" id="ARBA00022842"/>
    </source>
</evidence>
<dbReference type="GO" id="GO:0016301">
    <property type="term" value="F:kinase activity"/>
    <property type="evidence" value="ECO:0007669"/>
    <property type="project" value="UniProtKB-KW"/>
</dbReference>
<dbReference type="Gene3D" id="3.30.160.60">
    <property type="entry name" value="Classic Zinc Finger"/>
    <property type="match status" value="1"/>
</dbReference>
<comment type="catalytic activity">
    <reaction evidence="14">
        <text>pyruvate + ATP = phosphoenolpyruvate + ADP + H(+)</text>
        <dbReference type="Rhea" id="RHEA:18157"/>
        <dbReference type="ChEBI" id="CHEBI:15361"/>
        <dbReference type="ChEBI" id="CHEBI:15378"/>
        <dbReference type="ChEBI" id="CHEBI:30616"/>
        <dbReference type="ChEBI" id="CHEBI:58702"/>
        <dbReference type="ChEBI" id="CHEBI:456216"/>
        <dbReference type="EC" id="2.7.1.40"/>
    </reaction>
</comment>
<dbReference type="PROSITE" id="PS50157">
    <property type="entry name" value="ZINC_FINGER_C2H2_2"/>
    <property type="match status" value="1"/>
</dbReference>
<keyword evidence="7" id="KW-0547">Nucleotide-binding</keyword>
<dbReference type="GO" id="GO:0004743">
    <property type="term" value="F:pyruvate kinase activity"/>
    <property type="evidence" value="ECO:0007669"/>
    <property type="project" value="UniProtKB-EC"/>
</dbReference>
<keyword evidence="10 14" id="KW-0460">Magnesium</keyword>
<evidence type="ECO:0000256" key="1">
    <source>
        <dbReference type="ARBA" id="ARBA00001958"/>
    </source>
</evidence>
<keyword evidence="9" id="KW-0067">ATP-binding</keyword>
<comment type="similarity">
    <text evidence="3 14">Belongs to the pyruvate kinase family.</text>
</comment>
<dbReference type="InterPro" id="IPR015793">
    <property type="entry name" value="Pyrv_Knase_brl"/>
</dbReference>
<dbReference type="NCBIfam" id="TIGR01064">
    <property type="entry name" value="pyruv_kin"/>
    <property type="match status" value="1"/>
</dbReference>
<dbReference type="AlphaFoldDB" id="A0A9P1G5K6"/>
<dbReference type="OrthoDB" id="108365at2759"/>
<dbReference type="PROSITE" id="PS00028">
    <property type="entry name" value="ZINC_FINGER_C2H2_1"/>
    <property type="match status" value="1"/>
</dbReference>
<dbReference type="GO" id="GO:0005524">
    <property type="term" value="F:ATP binding"/>
    <property type="evidence" value="ECO:0007669"/>
    <property type="project" value="UniProtKB-KW"/>
</dbReference>
<proteinExistence type="inferred from homology"/>
<dbReference type="Gene3D" id="3.40.1380.20">
    <property type="entry name" value="Pyruvate kinase, C-terminal domain"/>
    <property type="match status" value="2"/>
</dbReference>
<dbReference type="GO" id="GO:0000287">
    <property type="term" value="F:magnesium ion binding"/>
    <property type="evidence" value="ECO:0007669"/>
    <property type="project" value="InterPro"/>
</dbReference>
<dbReference type="EMBL" id="CAMXCT010003001">
    <property type="protein sequence ID" value="CAI4001824.1"/>
    <property type="molecule type" value="Genomic_DNA"/>
</dbReference>
<dbReference type="SUPFAM" id="SSF50800">
    <property type="entry name" value="PK beta-barrel domain-like"/>
    <property type="match status" value="1"/>
</dbReference>
<dbReference type="EMBL" id="CAMXCT020003001">
    <property type="protein sequence ID" value="CAL1155199.1"/>
    <property type="molecule type" value="Genomic_DNA"/>
</dbReference>
<dbReference type="Pfam" id="PF00224">
    <property type="entry name" value="PK"/>
    <property type="match status" value="1"/>
</dbReference>
<dbReference type="Gene3D" id="2.40.33.10">
    <property type="entry name" value="PK beta-barrel domain-like"/>
    <property type="match status" value="1"/>
</dbReference>
<gene>
    <name evidence="16" type="ORF">C1SCF055_LOCUS27829</name>
</gene>
<feature type="domain" description="C2H2-type" evidence="15">
    <location>
        <begin position="233"/>
        <end position="261"/>
    </location>
</feature>
<evidence type="ECO:0000256" key="4">
    <source>
        <dbReference type="ARBA" id="ARBA00012142"/>
    </source>
</evidence>
<reference evidence="16" key="1">
    <citation type="submission" date="2022-10" db="EMBL/GenBank/DDBJ databases">
        <authorList>
            <person name="Chen Y."/>
            <person name="Dougan E. K."/>
            <person name="Chan C."/>
            <person name="Rhodes N."/>
            <person name="Thang M."/>
        </authorList>
    </citation>
    <scope>NUCLEOTIDE SEQUENCE</scope>
</reference>
<evidence type="ECO:0000256" key="2">
    <source>
        <dbReference type="ARBA" id="ARBA00004997"/>
    </source>
</evidence>
<dbReference type="InterPro" id="IPR018209">
    <property type="entry name" value="Pyrv_Knase_AS"/>
</dbReference>
<evidence type="ECO:0000256" key="6">
    <source>
        <dbReference type="ARBA" id="ARBA00022723"/>
    </source>
</evidence>
<evidence type="ECO:0000256" key="13">
    <source>
        <dbReference type="PROSITE-ProRule" id="PRU00042"/>
    </source>
</evidence>
<sequence length="1106" mass="122282">MQDHAVVQKDIRYRTAQARKAFGQLHRQFYGKRNVEDRTKSAVFAALVMSRHVYNAHTWAWVTQKDVVQWENGLRAQVASPAKHVMRPVPPFQFTTAEICALIGLNGPQDVLHANRLRYVKRAIHTAPAALWAFLHANEHASSWMKWLLASYKWMCTHLPCVALPEFEDVGELLTFIAIDERWKGRVKAALKSCLRHTTAGAQGKLWTYRLQMKVSHFVSLQTGLDQVKVRKWKCNLCDASFDSKKALAVHARHKHNYRTQLKYFVLGDECLACGKKFFSRTRLLAHTVASDTCKNSYLACFVPAADEVVEQIEGEEREQMRALRAQGWSASKAFLPVTRISGPLLPGSGTEDAALMKARWSVRICESGRAFEGLDGYCEQSTETSDHKVEILPFLLQSNGGTIQGEAGIYMQFGLAAEAARLHINCFLFVHFFSGYRRRGDLQHCIENHEIIGNQQIFCISVDLCLAKEFSDLTDADTKDFWIQKMRQGHVLGIGGGPSCETWSAARHVPGGPSPVRTYDEPWGIAGLTSKQWKQVFDRKATAEQYAEVVPILTASFQGTDSVIAKALTKAKEMNMIKPGDNVVALHGQKEECPGVFLSSWLLDEPATRANLIALETAAPDSFTRKCKLICTMGPACWDPPMLIKLIDQGMNIARLNFSHGDHEGHGRTVENIREACKQRPDKPVAILLDTKGPEIRTGFFKEELAGGKINLKEGQELKLVTDYSFKGDETTLAVSYQQLPTAVKPGSIILAADGSLSLKVKSCGSDHVVTEVMNDIAIGEKKNMNLPGVKVDLPVLQEKDKKDLLEFGIPQAIDFVAASFVQDAEDIKLIRKTLGVRGRSIKIISKIENQEGINNIDQIIDATDGVMVARGDMGMEIDIEKVGLVQKMIISKCNIKGKFVVTATQMLDSMERAPRPTRAEATDVLNAVLDGTDVVMLSGETASGKFPEQAVATMRHICQVGERVVDYKSLYLGIRMKTLDLNIMSPVESVCSSAVKTVIDSDCKLIIALTETGHTARIISKYRPPCPILAITASEPTLRQMLANRGVVPILTASFQGTDSVIAKALVKAKETNMVKPGDSVVALHGQKEECPGHTNLLKIVVVP</sequence>
<keyword evidence="6" id="KW-0479">Metal-binding</keyword>
<dbReference type="InterPro" id="IPR015795">
    <property type="entry name" value="Pyrv_Knase_C"/>
</dbReference>
<reference evidence="17" key="2">
    <citation type="submission" date="2024-04" db="EMBL/GenBank/DDBJ databases">
        <authorList>
            <person name="Chen Y."/>
            <person name="Shah S."/>
            <person name="Dougan E. K."/>
            <person name="Thang M."/>
            <person name="Chan C."/>
        </authorList>
    </citation>
    <scope>NUCLEOTIDE SEQUENCE [LARGE SCALE GENOMIC DNA]</scope>
</reference>
<dbReference type="Gene3D" id="3.20.20.60">
    <property type="entry name" value="Phosphoenolpyruvate-binding domains"/>
    <property type="match status" value="1"/>
</dbReference>
<dbReference type="GO" id="GO:0008270">
    <property type="term" value="F:zinc ion binding"/>
    <property type="evidence" value="ECO:0007669"/>
    <property type="project" value="UniProtKB-KW"/>
</dbReference>
<dbReference type="PANTHER" id="PTHR11817">
    <property type="entry name" value="PYRUVATE KINASE"/>
    <property type="match status" value="1"/>
</dbReference>
<evidence type="ECO:0000256" key="11">
    <source>
        <dbReference type="ARBA" id="ARBA00023152"/>
    </source>
</evidence>
<organism evidence="16">
    <name type="scientific">Cladocopium goreaui</name>
    <dbReference type="NCBI Taxonomy" id="2562237"/>
    <lineage>
        <taxon>Eukaryota</taxon>
        <taxon>Sar</taxon>
        <taxon>Alveolata</taxon>
        <taxon>Dinophyceae</taxon>
        <taxon>Suessiales</taxon>
        <taxon>Symbiodiniaceae</taxon>
        <taxon>Cladocopium</taxon>
    </lineage>
</organism>
<dbReference type="FunFam" id="2.40.33.10:FF:000001">
    <property type="entry name" value="Pyruvate kinase"/>
    <property type="match status" value="1"/>
</dbReference>
<evidence type="ECO:0000256" key="12">
    <source>
        <dbReference type="ARBA" id="ARBA00023317"/>
    </source>
</evidence>
<keyword evidence="8 14" id="KW-0418">Kinase</keyword>
<evidence type="ECO:0000256" key="5">
    <source>
        <dbReference type="ARBA" id="ARBA00022679"/>
    </source>
</evidence>
<dbReference type="SUPFAM" id="SSF52935">
    <property type="entry name" value="PK C-terminal domain-like"/>
    <property type="match status" value="1"/>
</dbReference>
<keyword evidence="18" id="KW-1185">Reference proteome</keyword>
<dbReference type="InterPro" id="IPR036918">
    <property type="entry name" value="Pyrv_Knase_C_sf"/>
</dbReference>
<keyword evidence="5 14" id="KW-0808">Transferase</keyword>
<accession>A0A9P1G5K6</accession>
<keyword evidence="13" id="KW-0862">Zinc</keyword>
<dbReference type="NCBIfam" id="NF004978">
    <property type="entry name" value="PRK06354.1"/>
    <property type="match status" value="1"/>
</dbReference>
<keyword evidence="12" id="KW-0670">Pyruvate</keyword>
<dbReference type="InterPro" id="IPR015813">
    <property type="entry name" value="Pyrv/PenolPyrv_kinase-like_dom"/>
</dbReference>
<evidence type="ECO:0000313" key="18">
    <source>
        <dbReference type="Proteomes" id="UP001152797"/>
    </source>
</evidence>
<comment type="cofactor">
    <cofactor evidence="1">
        <name>K(+)</name>
        <dbReference type="ChEBI" id="CHEBI:29103"/>
    </cofactor>
</comment>
<evidence type="ECO:0000256" key="9">
    <source>
        <dbReference type="ARBA" id="ARBA00022840"/>
    </source>
</evidence>
<evidence type="ECO:0000256" key="7">
    <source>
        <dbReference type="ARBA" id="ARBA00022741"/>
    </source>
</evidence>
<dbReference type="SMART" id="SM00355">
    <property type="entry name" value="ZnF_C2H2"/>
    <property type="match status" value="1"/>
</dbReference>
<evidence type="ECO:0000259" key="15">
    <source>
        <dbReference type="PROSITE" id="PS50157"/>
    </source>
</evidence>
<dbReference type="InterPro" id="IPR040442">
    <property type="entry name" value="Pyrv_kinase-like_dom_sf"/>
</dbReference>
<evidence type="ECO:0000256" key="3">
    <source>
        <dbReference type="ARBA" id="ARBA00008663"/>
    </source>
</evidence>
<name>A0A9P1G5K6_9DINO</name>
<dbReference type="EMBL" id="CAMXCT030003001">
    <property type="protein sequence ID" value="CAL4789136.1"/>
    <property type="molecule type" value="Genomic_DNA"/>
</dbReference>
<dbReference type="InterPro" id="IPR001697">
    <property type="entry name" value="Pyr_Knase"/>
</dbReference>
<dbReference type="NCBIfam" id="NF004491">
    <property type="entry name" value="PRK05826.1"/>
    <property type="match status" value="1"/>
</dbReference>
<dbReference type="InterPro" id="IPR013087">
    <property type="entry name" value="Znf_C2H2_type"/>
</dbReference>
<dbReference type="InterPro" id="IPR011037">
    <property type="entry name" value="Pyrv_Knase-like_insert_dom_sf"/>
</dbReference>
<dbReference type="Proteomes" id="UP001152797">
    <property type="component" value="Unassembled WGS sequence"/>
</dbReference>
<keyword evidence="11 14" id="KW-0324">Glycolysis</keyword>
<keyword evidence="13" id="KW-0863">Zinc-finger</keyword>
<evidence type="ECO:0000256" key="14">
    <source>
        <dbReference type="RuleBase" id="RU000504"/>
    </source>
</evidence>
<comment type="caution">
    <text evidence="16">The sequence shown here is derived from an EMBL/GenBank/DDBJ whole genome shotgun (WGS) entry which is preliminary data.</text>
</comment>
<dbReference type="Pfam" id="PF02887">
    <property type="entry name" value="PK_C"/>
    <property type="match status" value="1"/>
</dbReference>
<dbReference type="EC" id="2.7.1.40" evidence="4 14"/>
<dbReference type="PRINTS" id="PR01050">
    <property type="entry name" value="PYRUVTKNASE"/>
</dbReference>
<dbReference type="SUPFAM" id="SSF51621">
    <property type="entry name" value="Phosphoenolpyruvate/pyruvate domain"/>
    <property type="match status" value="1"/>
</dbReference>
<dbReference type="PROSITE" id="PS00110">
    <property type="entry name" value="PYRUVATE_KINASE"/>
    <property type="match status" value="1"/>
</dbReference>
<evidence type="ECO:0000256" key="8">
    <source>
        <dbReference type="ARBA" id="ARBA00022777"/>
    </source>
</evidence>
<dbReference type="GO" id="GO:0030955">
    <property type="term" value="F:potassium ion binding"/>
    <property type="evidence" value="ECO:0007669"/>
    <property type="project" value="InterPro"/>
</dbReference>
<evidence type="ECO:0000313" key="16">
    <source>
        <dbReference type="EMBL" id="CAI4001824.1"/>
    </source>
</evidence>
<protein>
    <recommendedName>
        <fullName evidence="4 14">Pyruvate kinase</fullName>
        <ecNumber evidence="4 14">2.7.1.40</ecNumber>
    </recommendedName>
</protein>
<dbReference type="InterPro" id="IPR015806">
    <property type="entry name" value="Pyrv_Knase_insert_dom_sf"/>
</dbReference>
<comment type="pathway">
    <text evidence="2 14">Carbohydrate degradation; glycolysis; pyruvate from D-glyceraldehyde 3-phosphate: step 5/5.</text>
</comment>
<evidence type="ECO:0000313" key="17">
    <source>
        <dbReference type="EMBL" id="CAL1155199.1"/>
    </source>
</evidence>